<feature type="domain" description="Cytochrome C biogenesis protein transmembrane" evidence="7">
    <location>
        <begin position="27"/>
        <end position="240"/>
    </location>
</feature>
<comment type="subcellular location">
    <subcellularLocation>
        <location evidence="1">Membrane</location>
        <topology evidence="1">Multi-pass membrane protein</topology>
    </subcellularLocation>
</comment>
<feature type="transmembrane region" description="Helical" evidence="6">
    <location>
        <begin position="110"/>
        <end position="132"/>
    </location>
</feature>
<comment type="similarity">
    <text evidence="2">Belongs to the DsbD family.</text>
</comment>
<proteinExistence type="inferred from homology"/>
<dbReference type="Pfam" id="PF02683">
    <property type="entry name" value="DsbD_TM"/>
    <property type="match status" value="1"/>
</dbReference>
<evidence type="ECO:0000256" key="2">
    <source>
        <dbReference type="ARBA" id="ARBA00006143"/>
    </source>
</evidence>
<evidence type="ECO:0000313" key="8">
    <source>
        <dbReference type="EMBL" id="MBB3325385.1"/>
    </source>
</evidence>
<feature type="transmembrane region" description="Helical" evidence="6">
    <location>
        <begin position="228"/>
        <end position="247"/>
    </location>
</feature>
<feature type="transmembrane region" description="Helical" evidence="6">
    <location>
        <begin position="185"/>
        <end position="207"/>
    </location>
</feature>
<gene>
    <name evidence="8" type="ORF">FHX39_000329</name>
</gene>
<dbReference type="PANTHER" id="PTHR31272:SF4">
    <property type="entry name" value="CYTOCHROME C-TYPE BIOGENESIS PROTEIN HI_1454-RELATED"/>
    <property type="match status" value="1"/>
</dbReference>
<sequence>MTSLELYALSPLDLATWAQQAVGGSMLLALPVALAAGLVSFFSPCVVPLLPGYLSYATGLGAAEVVEGTRRRGRMLAGTSLFVLGIAAVFVVTGAVIGSAGVLVLSHADAISRVLGVLIIALGLMFAGVLPLGRRDLRIHRMPAVGVAAAPLLGVVFALGWTPCIGPTLAVVYSLALNEGTASRGALLAFVFALGLGVPFVVAGLLYTRVSRAVGFLRRHQVALMRTGGVLMVVVGLLLVTGLWTVITADLRQTFASFTPPI</sequence>
<evidence type="ECO:0000313" key="9">
    <source>
        <dbReference type="Proteomes" id="UP000565572"/>
    </source>
</evidence>
<keyword evidence="9" id="KW-1185">Reference proteome</keyword>
<accession>A0A7W5P5E1</accession>
<organism evidence="8 9">
    <name type="scientific">Microlunatus antarcticus</name>
    <dbReference type="NCBI Taxonomy" id="53388"/>
    <lineage>
        <taxon>Bacteria</taxon>
        <taxon>Bacillati</taxon>
        <taxon>Actinomycetota</taxon>
        <taxon>Actinomycetes</taxon>
        <taxon>Propionibacteriales</taxon>
        <taxon>Propionibacteriaceae</taxon>
        <taxon>Microlunatus</taxon>
    </lineage>
</organism>
<reference evidence="8 9" key="1">
    <citation type="submission" date="2020-08" db="EMBL/GenBank/DDBJ databases">
        <title>Sequencing the genomes of 1000 actinobacteria strains.</title>
        <authorList>
            <person name="Klenk H.-P."/>
        </authorList>
    </citation>
    <scope>NUCLEOTIDE SEQUENCE [LARGE SCALE GENOMIC DNA]</scope>
    <source>
        <strain evidence="8 9">DSM 11053</strain>
    </source>
</reference>
<evidence type="ECO:0000256" key="3">
    <source>
        <dbReference type="ARBA" id="ARBA00022692"/>
    </source>
</evidence>
<evidence type="ECO:0000256" key="5">
    <source>
        <dbReference type="ARBA" id="ARBA00023136"/>
    </source>
</evidence>
<protein>
    <submittedName>
        <fullName evidence="8">Cytochrome c-type biogenesis protein</fullName>
    </submittedName>
</protein>
<keyword evidence="5 6" id="KW-0472">Membrane</keyword>
<evidence type="ECO:0000256" key="6">
    <source>
        <dbReference type="SAM" id="Phobius"/>
    </source>
</evidence>
<dbReference type="GO" id="GO:0017004">
    <property type="term" value="P:cytochrome complex assembly"/>
    <property type="evidence" value="ECO:0007669"/>
    <property type="project" value="InterPro"/>
</dbReference>
<name>A0A7W5P5E1_9ACTN</name>
<dbReference type="PANTHER" id="PTHR31272">
    <property type="entry name" value="CYTOCHROME C-TYPE BIOGENESIS PROTEIN HI_1454-RELATED"/>
    <property type="match status" value="1"/>
</dbReference>
<keyword evidence="3 6" id="KW-0812">Transmembrane</keyword>
<keyword evidence="4 6" id="KW-1133">Transmembrane helix</keyword>
<evidence type="ECO:0000259" key="7">
    <source>
        <dbReference type="Pfam" id="PF02683"/>
    </source>
</evidence>
<dbReference type="GO" id="GO:0016020">
    <property type="term" value="C:membrane"/>
    <property type="evidence" value="ECO:0007669"/>
    <property type="project" value="UniProtKB-SubCell"/>
</dbReference>
<dbReference type="Proteomes" id="UP000565572">
    <property type="component" value="Unassembled WGS sequence"/>
</dbReference>
<feature type="transmembrane region" description="Helical" evidence="6">
    <location>
        <begin position="144"/>
        <end position="173"/>
    </location>
</feature>
<feature type="transmembrane region" description="Helical" evidence="6">
    <location>
        <begin position="81"/>
        <end position="104"/>
    </location>
</feature>
<dbReference type="InterPro" id="IPR003834">
    <property type="entry name" value="Cyt_c_assmbl_TM_dom"/>
</dbReference>
<dbReference type="AlphaFoldDB" id="A0A7W5P5E1"/>
<evidence type="ECO:0000256" key="1">
    <source>
        <dbReference type="ARBA" id="ARBA00004141"/>
    </source>
</evidence>
<evidence type="ECO:0000256" key="4">
    <source>
        <dbReference type="ARBA" id="ARBA00022989"/>
    </source>
</evidence>
<comment type="caution">
    <text evidence="8">The sequence shown here is derived from an EMBL/GenBank/DDBJ whole genome shotgun (WGS) entry which is preliminary data.</text>
</comment>
<dbReference type="InterPro" id="IPR051790">
    <property type="entry name" value="Cytochrome_c-biogenesis_DsbD"/>
</dbReference>
<dbReference type="EMBL" id="JACHZG010000001">
    <property type="protein sequence ID" value="MBB3325385.1"/>
    <property type="molecule type" value="Genomic_DNA"/>
</dbReference>